<evidence type="ECO:0000313" key="3">
    <source>
        <dbReference type="Proteomes" id="UP001165653"/>
    </source>
</evidence>
<organism evidence="2 3">
    <name type="scientific">Luteolibacter rhizosphaerae</name>
    <dbReference type="NCBI Taxonomy" id="2989719"/>
    <lineage>
        <taxon>Bacteria</taxon>
        <taxon>Pseudomonadati</taxon>
        <taxon>Verrucomicrobiota</taxon>
        <taxon>Verrucomicrobiia</taxon>
        <taxon>Verrucomicrobiales</taxon>
        <taxon>Verrucomicrobiaceae</taxon>
        <taxon>Luteolibacter</taxon>
    </lineage>
</organism>
<protein>
    <recommendedName>
        <fullName evidence="4">YfdX protein</fullName>
    </recommendedName>
</protein>
<dbReference type="EMBL" id="JAPDDR010000023">
    <property type="protein sequence ID" value="MCW1917009.1"/>
    <property type="molecule type" value="Genomic_DNA"/>
</dbReference>
<reference evidence="2" key="1">
    <citation type="submission" date="2022-10" db="EMBL/GenBank/DDBJ databases">
        <title>Luteolibacter sp. GHJ8, whole genome shotgun sequencing project.</title>
        <authorList>
            <person name="Zhao G."/>
            <person name="Shen L."/>
        </authorList>
    </citation>
    <scope>NUCLEOTIDE SEQUENCE</scope>
    <source>
        <strain evidence="2">GHJ8</strain>
    </source>
</reference>
<evidence type="ECO:0000256" key="1">
    <source>
        <dbReference type="SAM" id="MobiDB-lite"/>
    </source>
</evidence>
<keyword evidence="3" id="KW-1185">Reference proteome</keyword>
<dbReference type="RefSeq" id="WP_264516629.1">
    <property type="nucleotide sequence ID" value="NZ_JAPDDR010000023.1"/>
</dbReference>
<sequence length="348" mass="37460">MPRPYLLHPILAGGLITGSLAGPPPGSGAAPHFIPQPPSHAEIAAVPPVNVLLQETYKIMQLDAEGFRLRDPKRETPATPEELEALRQRDRSERAAAFRTIDDAKAKITSLVFMHETKGLVAPAISMVGLARQLSAVHQEMHAALDAGKGWDSPGMKVLVAKAEVFDKPYHEQTETVMRELKRVMGAMQEEKTAKAAVAASAAADEQSLEPALALIMEHRSIIVSLVDEISIRNQYLGQTIPADVQADLVNHPEERKASQDAIAELTAKLRELSPKAGPDGVNARALKLDQAGAEVRASFEQVLQLVLSGKPADSPEALAIRSKADPARKTYTEAAAYIQQRGKAAAK</sequence>
<evidence type="ECO:0008006" key="4">
    <source>
        <dbReference type="Google" id="ProtNLM"/>
    </source>
</evidence>
<feature type="region of interest" description="Disordered" evidence="1">
    <location>
        <begin position="71"/>
        <end position="90"/>
    </location>
</feature>
<comment type="caution">
    <text evidence="2">The sequence shown here is derived from an EMBL/GenBank/DDBJ whole genome shotgun (WGS) entry which is preliminary data.</text>
</comment>
<proteinExistence type="predicted"/>
<name>A0ABT3GC15_9BACT</name>
<accession>A0ABT3GC15</accession>
<gene>
    <name evidence="2" type="ORF">OJ996_25695</name>
</gene>
<evidence type="ECO:0000313" key="2">
    <source>
        <dbReference type="EMBL" id="MCW1917009.1"/>
    </source>
</evidence>
<dbReference type="Proteomes" id="UP001165653">
    <property type="component" value="Unassembled WGS sequence"/>
</dbReference>